<dbReference type="CDD" id="cd13433">
    <property type="entry name" value="Na_channel_gate"/>
    <property type="match status" value="1"/>
</dbReference>
<dbReference type="FunFam" id="1.20.120.350:FF:000019">
    <property type="entry name" value="Sodium channel protein"/>
    <property type="match status" value="1"/>
</dbReference>
<feature type="transmembrane region" description="Helical" evidence="18">
    <location>
        <begin position="2552"/>
        <end position="2575"/>
    </location>
</feature>
<keyword evidence="12 18" id="KW-0406">Ion transport</keyword>
<dbReference type="InterPro" id="IPR027359">
    <property type="entry name" value="Volt_channel_dom_sf"/>
</dbReference>
<keyword evidence="4" id="KW-1003">Cell membrane</keyword>
<feature type="transmembrane region" description="Helical" evidence="18">
    <location>
        <begin position="2452"/>
        <end position="2485"/>
    </location>
</feature>
<feature type="domain" description="Ion transport" evidence="21">
    <location>
        <begin position="1491"/>
        <end position="1723"/>
    </location>
</feature>
<dbReference type="Gene3D" id="1.10.238.10">
    <property type="entry name" value="EF-hand"/>
    <property type="match status" value="1"/>
</dbReference>
<feature type="compositionally biased region" description="Low complexity" evidence="20">
    <location>
        <begin position="1183"/>
        <end position="1193"/>
    </location>
</feature>
<dbReference type="Pfam" id="PF00520">
    <property type="entry name" value="Ion_trans"/>
    <property type="match status" value="5"/>
</dbReference>
<dbReference type="InterPro" id="IPR026906">
    <property type="entry name" value="LRR_5"/>
</dbReference>
<dbReference type="EMBL" id="JABDTM020026079">
    <property type="protein sequence ID" value="KAH0812399.1"/>
    <property type="molecule type" value="Genomic_DNA"/>
</dbReference>
<evidence type="ECO:0000256" key="16">
    <source>
        <dbReference type="ARBA" id="ARBA00023201"/>
    </source>
</evidence>
<keyword evidence="15" id="KW-0325">Glycoprotein</keyword>
<evidence type="ECO:0000256" key="13">
    <source>
        <dbReference type="ARBA" id="ARBA00023136"/>
    </source>
</evidence>
<comment type="caution">
    <text evidence="23">The sequence shown here is derived from an EMBL/GenBank/DDBJ whole genome shotgun (WGS) entry which is preliminary data.</text>
</comment>
<protein>
    <recommendedName>
        <fullName evidence="18">Sodium channel protein</fullName>
    </recommendedName>
</protein>
<evidence type="ECO:0000256" key="11">
    <source>
        <dbReference type="ARBA" id="ARBA00023053"/>
    </source>
</evidence>
<dbReference type="InterPro" id="IPR001696">
    <property type="entry name" value="Na_channel_asu"/>
</dbReference>
<dbReference type="InterPro" id="IPR005821">
    <property type="entry name" value="Ion_trans_dom"/>
</dbReference>
<name>A0A8J6HCS0_TENMO</name>
<dbReference type="InterPro" id="IPR031649">
    <property type="entry name" value="GPHH_dom"/>
</dbReference>
<dbReference type="SUPFAM" id="SSF81324">
    <property type="entry name" value="Voltage-gated potassium channels"/>
    <property type="match status" value="4"/>
</dbReference>
<feature type="transmembrane region" description="Helical" evidence="18">
    <location>
        <begin position="1556"/>
        <end position="1580"/>
    </location>
</feature>
<comment type="function">
    <text evidence="18">Mediates the voltage-dependent sodium ion permeability of excitable membranes. Assuming opened or closed conformations in response to the voltage difference across the membrane, the protein forms a sodium-selective channel through which Na(+) ions may pass in accordance with their electrochemical gradient.</text>
</comment>
<keyword evidence="6" id="KW-0433">Leucine-rich repeat</keyword>
<keyword evidence="11 18" id="KW-0915">Sodium</keyword>
<dbReference type="GO" id="GO:0022843">
    <property type="term" value="F:voltage-gated monoatomic cation channel activity"/>
    <property type="evidence" value="ECO:0007669"/>
    <property type="project" value="UniProtKB-ARBA"/>
</dbReference>
<comment type="caution">
    <text evidence="18">Lacks conserved residue(s) required for the propagation of feature annotation.</text>
</comment>
<feature type="compositionally biased region" description="Basic residues" evidence="20">
    <location>
        <begin position="1143"/>
        <end position="1154"/>
    </location>
</feature>
<gene>
    <name evidence="23" type="ORF">GEV33_010394</name>
</gene>
<evidence type="ECO:0000256" key="19">
    <source>
        <dbReference type="SAM" id="Coils"/>
    </source>
</evidence>
<feature type="domain" description="Ion transport" evidence="21">
    <location>
        <begin position="845"/>
        <end position="1027"/>
    </location>
</feature>
<evidence type="ECO:0000256" key="3">
    <source>
        <dbReference type="ARBA" id="ARBA00022461"/>
    </source>
</evidence>
<keyword evidence="19" id="KW-0175">Coiled coil</keyword>
<evidence type="ECO:0000256" key="7">
    <source>
        <dbReference type="ARBA" id="ARBA00022692"/>
    </source>
</evidence>
<evidence type="ECO:0000256" key="18">
    <source>
        <dbReference type="RuleBase" id="RU361132"/>
    </source>
</evidence>
<keyword evidence="16 18" id="KW-0739">Sodium transport</keyword>
<keyword evidence="2 18" id="KW-0813">Transport</keyword>
<dbReference type="PROSITE" id="PS51450">
    <property type="entry name" value="LRR"/>
    <property type="match status" value="1"/>
</dbReference>
<feature type="transmembrane region" description="Helical" evidence="18">
    <location>
        <begin position="2250"/>
        <end position="2274"/>
    </location>
</feature>
<evidence type="ECO:0000256" key="9">
    <source>
        <dbReference type="ARBA" id="ARBA00022882"/>
    </source>
</evidence>
<keyword evidence="14" id="KW-1015">Disulfide bond</keyword>
<dbReference type="Proteomes" id="UP000719412">
    <property type="component" value="Unassembled WGS sequence"/>
</dbReference>
<feature type="domain" description="Ion transport" evidence="21">
    <location>
        <begin position="1"/>
        <end position="64"/>
    </location>
</feature>
<feature type="transmembrane region" description="Helical" evidence="18">
    <location>
        <begin position="2051"/>
        <end position="2072"/>
    </location>
</feature>
<dbReference type="FunFam" id="1.10.287.70:FF:000089">
    <property type="entry name" value="Sodium channel protein"/>
    <property type="match status" value="1"/>
</dbReference>
<dbReference type="Pfam" id="PF13306">
    <property type="entry name" value="LRR_5"/>
    <property type="match status" value="1"/>
</dbReference>
<evidence type="ECO:0000259" key="22">
    <source>
        <dbReference type="Pfam" id="PF16905"/>
    </source>
</evidence>
<feature type="region of interest" description="Disordered" evidence="20">
    <location>
        <begin position="1137"/>
        <end position="1314"/>
    </location>
</feature>
<feature type="transmembrane region" description="Helical" evidence="18">
    <location>
        <begin position="2132"/>
        <end position="2158"/>
    </location>
</feature>
<dbReference type="InterPro" id="IPR003591">
    <property type="entry name" value="Leu-rich_rpt_typical-subtyp"/>
</dbReference>
<feature type="coiled-coil region" evidence="19">
    <location>
        <begin position="2714"/>
        <end position="2741"/>
    </location>
</feature>
<proteinExistence type="inferred from homology"/>
<keyword evidence="5" id="KW-0691">RNA editing</keyword>
<feature type="transmembrane region" description="Helical" evidence="18">
    <location>
        <begin position="2018"/>
        <end position="2039"/>
    </location>
</feature>
<feature type="transmembrane region" description="Helical" evidence="18">
    <location>
        <begin position="2336"/>
        <end position="2356"/>
    </location>
</feature>
<feature type="compositionally biased region" description="Basic residues" evidence="20">
    <location>
        <begin position="2881"/>
        <end position="2892"/>
    </location>
</feature>
<dbReference type="GO" id="GO:0086010">
    <property type="term" value="P:membrane depolarization during action potential"/>
    <property type="evidence" value="ECO:0007669"/>
    <property type="project" value="TreeGrafter"/>
</dbReference>
<feature type="compositionally biased region" description="Polar residues" evidence="20">
    <location>
        <begin position="1872"/>
        <end position="1882"/>
    </location>
</feature>
<dbReference type="FunFam" id="1.20.120.350:FF:000053">
    <property type="entry name" value="Sodium channel protein"/>
    <property type="match status" value="1"/>
</dbReference>
<feature type="transmembrane region" description="Helical" evidence="18">
    <location>
        <begin position="2078"/>
        <end position="2100"/>
    </location>
</feature>
<evidence type="ECO:0000256" key="1">
    <source>
        <dbReference type="ARBA" id="ARBA00004651"/>
    </source>
</evidence>
<feature type="transmembrane region" description="Helical" evidence="18">
    <location>
        <begin position="1689"/>
        <end position="1714"/>
    </location>
</feature>
<feature type="compositionally biased region" description="Basic and acidic residues" evidence="20">
    <location>
        <begin position="1172"/>
        <end position="1181"/>
    </location>
</feature>
<feature type="transmembrane region" description="Helical" evidence="18">
    <location>
        <begin position="1368"/>
        <end position="1388"/>
    </location>
</feature>
<evidence type="ECO:0000256" key="4">
    <source>
        <dbReference type="ARBA" id="ARBA00022475"/>
    </source>
</evidence>
<feature type="compositionally biased region" description="Basic and acidic residues" evidence="20">
    <location>
        <begin position="1883"/>
        <end position="1898"/>
    </location>
</feature>
<evidence type="ECO:0000256" key="14">
    <source>
        <dbReference type="ARBA" id="ARBA00023157"/>
    </source>
</evidence>
<feature type="transmembrane region" description="Helical" evidence="18">
    <location>
        <begin position="2395"/>
        <end position="2414"/>
    </location>
</feature>
<evidence type="ECO:0000256" key="15">
    <source>
        <dbReference type="ARBA" id="ARBA00023180"/>
    </source>
</evidence>
<feature type="compositionally biased region" description="Low complexity" evidence="20">
    <location>
        <begin position="1155"/>
        <end position="1165"/>
    </location>
</feature>
<feature type="domain" description="Ion transport" evidence="21">
    <location>
        <begin position="2334"/>
        <end position="2585"/>
    </location>
</feature>
<dbReference type="GO" id="GO:0001518">
    <property type="term" value="C:voltage-gated sodium channel complex"/>
    <property type="evidence" value="ECO:0007669"/>
    <property type="project" value="UniProtKB-UniRule"/>
</dbReference>
<evidence type="ECO:0000256" key="5">
    <source>
        <dbReference type="ARBA" id="ARBA00022495"/>
    </source>
</evidence>
<feature type="region of interest" description="Disordered" evidence="20">
    <location>
        <begin position="1861"/>
        <end position="1935"/>
    </location>
</feature>
<organism evidence="23 24">
    <name type="scientific">Tenebrio molitor</name>
    <name type="common">Yellow mealworm beetle</name>
    <dbReference type="NCBI Taxonomy" id="7067"/>
    <lineage>
        <taxon>Eukaryota</taxon>
        <taxon>Metazoa</taxon>
        <taxon>Ecdysozoa</taxon>
        <taxon>Arthropoda</taxon>
        <taxon>Hexapoda</taxon>
        <taxon>Insecta</taxon>
        <taxon>Pterygota</taxon>
        <taxon>Neoptera</taxon>
        <taxon>Endopterygota</taxon>
        <taxon>Coleoptera</taxon>
        <taxon>Polyphaga</taxon>
        <taxon>Cucujiformia</taxon>
        <taxon>Tenebrionidae</taxon>
        <taxon>Tenebrio</taxon>
    </lineage>
</organism>
<reference evidence="23" key="2">
    <citation type="submission" date="2021-08" db="EMBL/GenBank/DDBJ databases">
        <authorList>
            <person name="Eriksson T."/>
        </authorList>
    </citation>
    <scope>NUCLEOTIDE SEQUENCE</scope>
    <source>
        <strain evidence="23">Stoneville</strain>
        <tissue evidence="23">Whole head</tissue>
    </source>
</reference>
<feature type="transmembrane region" description="Helical" evidence="18">
    <location>
        <begin position="2362"/>
        <end position="2383"/>
    </location>
</feature>
<evidence type="ECO:0000256" key="8">
    <source>
        <dbReference type="ARBA" id="ARBA00022737"/>
    </source>
</evidence>
<dbReference type="InterPro" id="IPR001611">
    <property type="entry name" value="Leu-rich_rpt"/>
</dbReference>
<dbReference type="FunFam" id="1.10.287.70:FF:000047">
    <property type="entry name" value="Sodium channel protein"/>
    <property type="match status" value="1"/>
</dbReference>
<comment type="subcellular location">
    <subcellularLocation>
        <location evidence="1 18">Cell membrane</location>
        <topology evidence="1 18">Multi-pass membrane protein</topology>
    </subcellularLocation>
</comment>
<feature type="transmembrane region" description="Helical" evidence="18">
    <location>
        <begin position="996"/>
        <end position="1022"/>
    </location>
</feature>
<evidence type="ECO:0000313" key="23">
    <source>
        <dbReference type="EMBL" id="KAH0812399.1"/>
    </source>
</evidence>
<accession>A0A8J6HCS0</accession>
<sequence>MIIKGIAKGFILNKYTYLRNPWNWLDFVVITSGYATIGMEVGNLAGLRTFRVLRALKTISILPGEAFARFPPRCPPNKTLHEMELPNKRGRKMTAINVIYRREIMFCRAIFLPLCAAVVEAEPSRGQLYNYHDGWQSVSSALRPAMLRSGAFVILLMRASGSLACHAFRQTNMTVVPELGERYAATVTGCIQRTEFETVVTEIYVKNQAVPLLERDAIRHMRQLTTVSLERCQIATVQPAVFRNVPRLRRVRLAFNEFKKVPKRTFSTLPQLEVLELSHNEIEEVEDGAFGNCTTLKKVRVGFNNLEVWSDKWFTNSTNVELIDFQHNAIKVLPRRAFGQLQQLENICFDYNELEAIHDEAFVGIARLEFLGLRYNKLKSIQPTVFSNGLTITKLMLDANFLNYLPMRLMGRIEVKEMSVFGNPWKCPCLDQIYRWLHETNGTIKVLDFCSGRDIPVCYSGSSHVCRDTVDDEGTAWYLETLKKLKPPLHKFCASLAQYLSNGGSTFLSSSRYLLVTSLSTISVQDVEKVDAKEQTGTESPTQLSDRTAVAFISCNQRSTRSKQGHFQGFPSTTLQPVVPQTQVLELLECGERFGLDSFQFVVFKVDLFDVGKIVKSASGKTSDLVALKIDNFQIGTVGKPARVPLPQLVVITEHLLERTYARESSPLDRLDLVPVKLQYSQFRERGEDPVWYLFEHSAHDPYRFEVRYVPERPRCDNLDPAVVEGDGVEVLHVPDRVASQSRDVLVLDVHFDDRIRKGHPLDASRDGGLVADAPAGVNRHLHVLQRNALSRECTFRKERQESADREQSHVYSCNNEVVLSRVTRRVEVAVKPRETRLKRYSLFVVSIRRSLKTIINALLHSFKQLAEVMTLTIFCLMVFALFALQVYKGELRNKCVLKMDDHNATYETWFNWTHDRGNWLVRNETEEPLLCGNVTGSRHCPSTHTCICVGENPNHGYTSFDNFLWSMLTTFQLITLDYWENVYNMVLSSCGPISVSFFTVVVFFGSFYLINLMLAVVALSYEEEAEITQEAETPPPVVSKIYFLGVVFIGSRNSVRSESGKNLETRLRKIDLFWVHFRGERSVRVAPNDARFVPQERKKELVDHREDSTFSFDPSSLNVKKLSKHKIKKIDARKGVLLSSYTRKKTRRRKRNRSTTNNPTKSPSAAVEAANAKEEGKDSAKTSPKVPRSVTPSPSPSPRHSRSSPRPQMLPLPLPPPKHVQLSDPRCPDTLHPSNTLGKTVPERDRGVEGGVAAPARPGLSSRQASSNSGEGNNRESSLDDSGVVDDHETEGDATSEDVTSHGPQPPKVGLAATPPPLVHRSCLLQQRIEVTPVTVALSPKEIKVIKCNGVGTCKKKKHMYTLPPDYLSHIVVIGSVGLICCVSASGKLKSRVGGARLFCNFLVPPREFKLCTKPEKLNCLRPRCELYEPEFGHSRTITPPQFDPSGNQEESLADDQILDRNCSGCEQCCMDYEGWLQFQQALYRIVRDPLFELAITVCIVLNTMFLAMEHHGMSDDVLRALDVGNKVFTSIFTFECCLKLMALSKEFFYCGWNIFDLIIVSASVLDLIFELVDGLSVLRGLRLLRVLKLAQSWITMKVLLSIIISTIGALGNLTFVLVIVIYIFAVIGMQLFSKDYTPEKFAPDPVPRWNFTDFFHSFMMIFRILCGEWIEPLWDCMRAESTEGPGTCLAVFLPTLVMGNFMVLNLFLALLLNSFNSEELKTRKEEVGDESKLAQSFERIRDLVRKRRQQRIQEQRQNENNSRLEQIVREVMQRRAEEEAFKTGITTKAIQQTVVGFPRDKRSYQEAMNRPISIISYDHPPDYQTIQEGEDDVKFTKRYSTLINGNSEESDGAERARLIENKKTDVRLLQNMSSGRGTTNDSKEENTESVELKNIDRGTSADTEHDEESALCPDSSKNCKRKEDDDDDSQKPWQTLVSYVDELTVGGRRNSKGQYIDGMGSFPGFGNKKPPKIPPNCFPHHCYQQCSCFNACINTAVGRKWTKIRQMVLGVVDTPAFEWFILVLIFASSVTLCFEDIHLDESPDLKSVLYWTNLAFSIIFIIEMLLKWIALGFHKYFTSFWTLLDFLIVFVSLFSLLIEENENLRVLRSLRTLRALRPLRAISRWQGMRIVVNALMYAIPSIFNVLLVCLVFWLIFSIMGVQFFRGKFYKCLDQFGEMLPTNIVDTRQDCIRENYTWINSKISFDHVGIAYLALFQVATFEGWMEVMADAVDARGVDLQPQREANLYAYIYFVIFIVCGSFFTLNLFIGVIIDNFNMLKKKYEGGVLEMFLTESQKHYYTAMKKLGRKKPQKVIKRPMNQFLAMFYDLSNSRRFEIAIFVLIFLNMLSMGIEHYDQPHAVFFILEVSNAFFTTVFGLEAIVKIIGLRYHYFTVPWNVFDFLLVLASILGILMEDIMIDFPVSPTLLRVVRVFRIGRILRLIKAAKGIRKLLFALVVSLPALFNIGALLALITFIYAIIGMFLFGHVKQQGALDDMVNFQTFGRSMHLLFRLITSAGWNDVLESLMIEPPECDPHFRNQSNGDCGYPLLSIIYFTSFIIINYMIVINMYIAIILENFNQAHQEEEIGIVEDDLEMFYIRWSKYDPHAAQFIRFSQLSDFIASLDPPLGISKPNTVALVSFNLPIAKGNKIHCLDILHALVKHVLGHVEETDNFRQLQEQMDIKFKKQFPTRKELEIVSSTRIWKRQDKAARLIQKTFREYVKWKRERERVQEEVDEMTQTSSPGGGWQGRLSAFLHVHRGSRASSRKSSRASDASDLSELGGPWLNLPLLLLSSATNMDPEELDLTRDAADVSIKVSGATPEATTPALAQPTRRRSIYNFPFFLRHQDAVETPDETASPPASKRSTQSLHPAMAEDPKPKRGSIIRRKRVGSVKARPTGGGITPAQRAESEPLNGADVSILVTEASPEAPILKPPLQRQQSEATVVQVLVHRESEEYNQDDDDAAPTIQVTDDSSVTDLVQLVTDSTPNSNTIDS</sequence>
<comment type="similarity">
    <text evidence="18">Belongs to the sodium channel (TC 1.A.1.10) family.</text>
</comment>
<dbReference type="FunFam" id="1.10.238.10:FF:000150">
    <property type="entry name" value="Sodium channel protein"/>
    <property type="match status" value="1"/>
</dbReference>
<dbReference type="PANTHER" id="PTHR10037:SF62">
    <property type="entry name" value="SODIUM CHANNEL PROTEIN 60E"/>
    <property type="match status" value="1"/>
</dbReference>
<dbReference type="Gene3D" id="1.20.120.350">
    <property type="entry name" value="Voltage-gated potassium channels. Chain C"/>
    <property type="match status" value="4"/>
</dbReference>
<keyword evidence="24" id="KW-1185">Reference proteome</keyword>
<keyword evidence="7 18" id="KW-0812">Transmembrane</keyword>
<evidence type="ECO:0000256" key="2">
    <source>
        <dbReference type="ARBA" id="ARBA00022448"/>
    </source>
</evidence>
<feature type="region of interest" description="Disordered" evidence="20">
    <location>
        <begin position="2851"/>
        <end position="2915"/>
    </location>
</feature>
<keyword evidence="9 18" id="KW-0851">Voltage-gated channel</keyword>
<dbReference type="SMART" id="SM00369">
    <property type="entry name" value="LRR_TYP"/>
    <property type="match status" value="6"/>
</dbReference>
<keyword evidence="13 18" id="KW-0472">Membrane</keyword>
<dbReference type="InterPro" id="IPR044564">
    <property type="entry name" value="Na_chnl_inactivation_gate"/>
</dbReference>
<feature type="transmembrane region" description="Helical" evidence="18">
    <location>
        <begin position="866"/>
        <end position="885"/>
    </location>
</feature>
<dbReference type="GO" id="GO:0019228">
    <property type="term" value="P:neuronal action potential"/>
    <property type="evidence" value="ECO:0007669"/>
    <property type="project" value="TreeGrafter"/>
</dbReference>
<dbReference type="Gene3D" id="1.10.287.70">
    <property type="match status" value="4"/>
</dbReference>
<keyword evidence="10 18" id="KW-1133">Transmembrane helix</keyword>
<dbReference type="Pfam" id="PF16905">
    <property type="entry name" value="GPHH"/>
    <property type="match status" value="1"/>
</dbReference>
<evidence type="ECO:0000313" key="24">
    <source>
        <dbReference type="Proteomes" id="UP000719412"/>
    </source>
</evidence>
<keyword evidence="3 18" id="KW-0894">Sodium channel</keyword>
<dbReference type="GO" id="GO:0005248">
    <property type="term" value="F:voltage-gated sodium channel activity"/>
    <property type="evidence" value="ECO:0007669"/>
    <property type="project" value="InterPro"/>
</dbReference>
<dbReference type="SUPFAM" id="SSF52058">
    <property type="entry name" value="L domain-like"/>
    <property type="match status" value="1"/>
</dbReference>
<feature type="domain" description="Voltage-dependent L-type calcium channel IQ-associated" evidence="22">
    <location>
        <begin position="2597"/>
        <end position="2637"/>
    </location>
</feature>
<feature type="domain" description="Ion transport" evidence="21">
    <location>
        <begin position="2017"/>
        <end position="2283"/>
    </location>
</feature>
<evidence type="ECO:0000256" key="10">
    <source>
        <dbReference type="ARBA" id="ARBA00022989"/>
    </source>
</evidence>
<dbReference type="InterPro" id="IPR032675">
    <property type="entry name" value="LRR_dom_sf"/>
</dbReference>
<evidence type="ECO:0000259" key="21">
    <source>
        <dbReference type="Pfam" id="PF00520"/>
    </source>
</evidence>
<reference evidence="23" key="1">
    <citation type="journal article" date="2020" name="J Insects Food Feed">
        <title>The yellow mealworm (Tenebrio molitor) genome: a resource for the emerging insects as food and feed industry.</title>
        <authorList>
            <person name="Eriksson T."/>
            <person name="Andere A."/>
            <person name="Kelstrup H."/>
            <person name="Emery V."/>
            <person name="Picard C."/>
        </authorList>
    </citation>
    <scope>NUCLEOTIDE SEQUENCE</scope>
    <source>
        <strain evidence="23">Stoneville</strain>
        <tissue evidence="23">Whole head</tissue>
    </source>
</reference>
<dbReference type="InterPro" id="IPR043203">
    <property type="entry name" value="VGCC_Ca_Na"/>
</dbReference>
<dbReference type="FunFam" id="1.10.287.70:FF:000370">
    <property type="entry name" value="Sodium channel protein 60E"/>
    <property type="match status" value="1"/>
</dbReference>
<dbReference type="FunFam" id="1.20.120.350:FF:000039">
    <property type="entry name" value="Sodium channel protein"/>
    <property type="match status" value="1"/>
</dbReference>
<evidence type="ECO:0000256" key="17">
    <source>
        <dbReference type="ARBA" id="ARBA00023303"/>
    </source>
</evidence>
<evidence type="ECO:0000256" key="12">
    <source>
        <dbReference type="ARBA" id="ARBA00023065"/>
    </source>
</evidence>
<dbReference type="PANTHER" id="PTHR10037">
    <property type="entry name" value="VOLTAGE-GATED CATION CHANNEL CALCIUM AND SODIUM"/>
    <property type="match status" value="1"/>
</dbReference>
<dbReference type="Gene3D" id="3.80.10.10">
    <property type="entry name" value="Ribonuclease Inhibitor"/>
    <property type="match status" value="1"/>
</dbReference>
<keyword evidence="17 18" id="KW-0407">Ion channel</keyword>
<dbReference type="PRINTS" id="PR00170">
    <property type="entry name" value="NACHANNEL"/>
</dbReference>
<evidence type="ECO:0000256" key="6">
    <source>
        <dbReference type="ARBA" id="ARBA00022614"/>
    </source>
</evidence>
<keyword evidence="8" id="KW-0677">Repeat</keyword>
<feature type="transmembrane region" description="Helical" evidence="18">
    <location>
        <begin position="1600"/>
        <end position="1631"/>
    </location>
</feature>
<evidence type="ECO:0000256" key="20">
    <source>
        <dbReference type="SAM" id="MobiDB-lite"/>
    </source>
</evidence>
<feature type="compositionally biased region" description="Pro residues" evidence="20">
    <location>
        <begin position="1209"/>
        <end position="1219"/>
    </location>
</feature>